<proteinExistence type="predicted"/>
<reference evidence="2" key="1">
    <citation type="submission" date="2016-10" db="EMBL/GenBank/DDBJ databases">
        <authorList>
            <person name="Varghese N."/>
            <person name="Submissions S."/>
        </authorList>
    </citation>
    <scope>NUCLEOTIDE SEQUENCE [LARGE SCALE GENOMIC DNA]</scope>
    <source>
        <strain evidence="2">DSM 25751</strain>
    </source>
</reference>
<evidence type="ECO:0000313" key="1">
    <source>
        <dbReference type="EMBL" id="SEI60906.1"/>
    </source>
</evidence>
<dbReference type="EMBL" id="FNYW01000005">
    <property type="protein sequence ID" value="SEI60906.1"/>
    <property type="molecule type" value="Genomic_DNA"/>
</dbReference>
<organism evidence="1 2">
    <name type="scientific">Alkalibacterium gilvum</name>
    <dbReference type="NCBI Taxonomy" id="1130080"/>
    <lineage>
        <taxon>Bacteria</taxon>
        <taxon>Bacillati</taxon>
        <taxon>Bacillota</taxon>
        <taxon>Bacilli</taxon>
        <taxon>Lactobacillales</taxon>
        <taxon>Carnobacteriaceae</taxon>
        <taxon>Alkalibacterium</taxon>
    </lineage>
</organism>
<name>A0A1H6S2J9_9LACT</name>
<dbReference type="STRING" id="1130080.SAMN04488113_10555"/>
<protein>
    <submittedName>
        <fullName evidence="1">Uncharacterized protein</fullName>
    </submittedName>
</protein>
<keyword evidence="2" id="KW-1185">Reference proteome</keyword>
<dbReference type="AlphaFoldDB" id="A0A1H6S2J9"/>
<accession>A0A1H6S2J9</accession>
<dbReference type="Proteomes" id="UP000198564">
    <property type="component" value="Unassembled WGS sequence"/>
</dbReference>
<evidence type="ECO:0000313" key="2">
    <source>
        <dbReference type="Proteomes" id="UP000198564"/>
    </source>
</evidence>
<gene>
    <name evidence="1" type="ORF">SAMN04488113_10555</name>
</gene>
<sequence length="47" mass="5752">MVFFINQVGSCTVYYNWNIINRVLPVSIEIKFREDFANYDYRITKRN</sequence>